<name>A0AAD1UEV6_EUPCR</name>
<evidence type="ECO:0000313" key="3">
    <source>
        <dbReference type="Proteomes" id="UP001295684"/>
    </source>
</evidence>
<evidence type="ECO:0000256" key="1">
    <source>
        <dbReference type="SAM" id="MobiDB-lite"/>
    </source>
</evidence>
<feature type="compositionally biased region" description="Basic and acidic residues" evidence="1">
    <location>
        <begin position="112"/>
        <end position="125"/>
    </location>
</feature>
<keyword evidence="3" id="KW-1185">Reference proteome</keyword>
<sequence length="429" mass="50551">MYEMLYSKYKLNPSYGDENRSSFITEILGNPKVNLEAKKGSKQKKRMTFLKDPNFVRKNRILQMCNDNKAFYTFKKLNDLTGTNNKKETQREIKEKQTVEEVIKLIKKKMKNSKERSLEKEKSDLKPPTPAHEDYDEYSFVPDSVPMKKKRKDFWGNLSNIRPSFKPQPHKTSTTVKEKEGKKVRFLPTQNEDLNFCRRMHNRSASISYNLRNTLHQKYQDSISKPLSWRREKKNLAINTDSKNLPSFPSKSKTSTPLTAQNWLTGYNIYQKAKSHNLTYLLKKSKGSSRRKRADNSYRASSCIEKDRIQRIKFKKLNSRHSSTANKIVLDCDNEKDNDCSDVLQKNLFDLFIEEMRKDKFQQTMEIIQKLEGTQSESIRRLFYLMKNFIIGERHQAESIRKEFRSGMMDPTRKAALYELILNSKRHSG</sequence>
<dbReference type="AlphaFoldDB" id="A0AAD1UEV6"/>
<gene>
    <name evidence="2" type="ORF">ECRASSUSDP1_LOCUS5188</name>
</gene>
<reference evidence="2" key="1">
    <citation type="submission" date="2023-07" db="EMBL/GenBank/DDBJ databases">
        <authorList>
            <consortium name="AG Swart"/>
            <person name="Singh M."/>
            <person name="Singh A."/>
            <person name="Seah K."/>
            <person name="Emmerich C."/>
        </authorList>
    </citation>
    <scope>NUCLEOTIDE SEQUENCE</scope>
    <source>
        <strain evidence="2">DP1</strain>
    </source>
</reference>
<comment type="caution">
    <text evidence="2">The sequence shown here is derived from an EMBL/GenBank/DDBJ whole genome shotgun (WGS) entry which is preliminary data.</text>
</comment>
<proteinExistence type="predicted"/>
<accession>A0AAD1UEV6</accession>
<feature type="region of interest" description="Disordered" evidence="1">
    <location>
        <begin position="110"/>
        <end position="137"/>
    </location>
</feature>
<evidence type="ECO:0000313" key="2">
    <source>
        <dbReference type="EMBL" id="CAI2363848.1"/>
    </source>
</evidence>
<protein>
    <submittedName>
        <fullName evidence="2">Uncharacterized protein</fullName>
    </submittedName>
</protein>
<dbReference type="EMBL" id="CAMPGE010004998">
    <property type="protein sequence ID" value="CAI2363848.1"/>
    <property type="molecule type" value="Genomic_DNA"/>
</dbReference>
<organism evidence="2 3">
    <name type="scientific">Euplotes crassus</name>
    <dbReference type="NCBI Taxonomy" id="5936"/>
    <lineage>
        <taxon>Eukaryota</taxon>
        <taxon>Sar</taxon>
        <taxon>Alveolata</taxon>
        <taxon>Ciliophora</taxon>
        <taxon>Intramacronucleata</taxon>
        <taxon>Spirotrichea</taxon>
        <taxon>Hypotrichia</taxon>
        <taxon>Euplotida</taxon>
        <taxon>Euplotidae</taxon>
        <taxon>Moneuplotes</taxon>
    </lineage>
</organism>
<dbReference type="Proteomes" id="UP001295684">
    <property type="component" value="Unassembled WGS sequence"/>
</dbReference>